<feature type="non-terminal residue" evidence="4">
    <location>
        <position position="1"/>
    </location>
</feature>
<feature type="region of interest" description="Disordered" evidence="2">
    <location>
        <begin position="24"/>
        <end position="51"/>
    </location>
</feature>
<accession>A0A9W8IUA5</accession>
<dbReference type="GO" id="GO:0004197">
    <property type="term" value="F:cysteine-type endopeptidase activity"/>
    <property type="evidence" value="ECO:0007669"/>
    <property type="project" value="InterPro"/>
</dbReference>
<proteinExistence type="inferred from homology"/>
<protein>
    <recommendedName>
        <fullName evidence="3">Peptidase C14 caspase domain-containing protein</fullName>
    </recommendedName>
</protein>
<keyword evidence="5" id="KW-1185">Reference proteome</keyword>
<feature type="region of interest" description="Disordered" evidence="2">
    <location>
        <begin position="74"/>
        <end position="108"/>
    </location>
</feature>
<evidence type="ECO:0000256" key="2">
    <source>
        <dbReference type="SAM" id="MobiDB-lite"/>
    </source>
</evidence>
<dbReference type="InterPro" id="IPR050452">
    <property type="entry name" value="Metacaspase"/>
</dbReference>
<dbReference type="PANTHER" id="PTHR48104">
    <property type="entry name" value="METACASPASE-4"/>
    <property type="match status" value="1"/>
</dbReference>
<comment type="similarity">
    <text evidence="1">Belongs to the peptidase C14B family.</text>
</comment>
<comment type="caution">
    <text evidence="4">The sequence shown here is derived from an EMBL/GenBank/DDBJ whole genome shotgun (WGS) entry which is preliminary data.</text>
</comment>
<sequence length="496" mass="55755">MKIVRFIGSIPRRIVDLPRLVIPPSLTSTPSLPPPEEKHVQASSSTAPLLPTRPASRKRALLIGIQDIPPEKLAPATKAGKLKGKVAQKLGKQPPQEPEDQGALRGPHQDVRAMKQVLLELYGYRESDITILMDGDDCILPTEENILKHIDELVAGAAPGDTFFFHFSGHSKQEDTDNKEEEDGKDEFIVTYDDKYIRDDDLREKLVDPLPVGSRLIAVFDTCHSASLLDLKHFRCNRVWVPWTNKGRRRSLTRQNGVVRQFGRPMSPKLDGAARRFLPGILKRKPNHDSIEQVLESPVQRSIDSRRRERRHNVNVSTLSDDPHTPLSPAPKNRTLSGQSGDAPWLSSIIEGAPLVRTVSPEELFCSGWCGRVVDADKKFPDVISLSAAKDGERAWEDSQGCSMTQCLIRILLLGQDNHPTLHDLLLNVSHDLHALYLDIHAKSRDYKKKARLANLKLLAKGRRARTPEQVEMDNFQNPQISSLYPLDMENQRWAP</sequence>
<dbReference type="OrthoDB" id="3223806at2759"/>
<dbReference type="Pfam" id="PF00656">
    <property type="entry name" value="Peptidase_C14"/>
    <property type="match status" value="1"/>
</dbReference>
<dbReference type="PANTHER" id="PTHR48104:SF30">
    <property type="entry name" value="METACASPASE-1"/>
    <property type="match status" value="1"/>
</dbReference>
<dbReference type="GO" id="GO:0005737">
    <property type="term" value="C:cytoplasm"/>
    <property type="evidence" value="ECO:0007669"/>
    <property type="project" value="TreeGrafter"/>
</dbReference>
<feature type="domain" description="Peptidase C14 caspase" evidence="3">
    <location>
        <begin position="103"/>
        <end position="439"/>
    </location>
</feature>
<evidence type="ECO:0000313" key="4">
    <source>
        <dbReference type="EMBL" id="KAJ2922977.1"/>
    </source>
</evidence>
<organism evidence="4 5">
    <name type="scientific">Candolleomyces eurysporus</name>
    <dbReference type="NCBI Taxonomy" id="2828524"/>
    <lineage>
        <taxon>Eukaryota</taxon>
        <taxon>Fungi</taxon>
        <taxon>Dikarya</taxon>
        <taxon>Basidiomycota</taxon>
        <taxon>Agaricomycotina</taxon>
        <taxon>Agaricomycetes</taxon>
        <taxon>Agaricomycetidae</taxon>
        <taxon>Agaricales</taxon>
        <taxon>Agaricineae</taxon>
        <taxon>Psathyrellaceae</taxon>
        <taxon>Candolleomyces</taxon>
    </lineage>
</organism>
<dbReference type="Proteomes" id="UP001140091">
    <property type="component" value="Unassembled WGS sequence"/>
</dbReference>
<dbReference type="AlphaFoldDB" id="A0A9W8IUA5"/>
<dbReference type="EMBL" id="JANBPK010001472">
    <property type="protein sequence ID" value="KAJ2922977.1"/>
    <property type="molecule type" value="Genomic_DNA"/>
</dbReference>
<gene>
    <name evidence="4" type="ORF">H1R20_g14131</name>
</gene>
<dbReference type="GO" id="GO:0006508">
    <property type="term" value="P:proteolysis"/>
    <property type="evidence" value="ECO:0007669"/>
    <property type="project" value="InterPro"/>
</dbReference>
<dbReference type="InterPro" id="IPR011600">
    <property type="entry name" value="Pept_C14_caspase"/>
</dbReference>
<dbReference type="Gene3D" id="3.40.50.12660">
    <property type="match status" value="1"/>
</dbReference>
<reference evidence="4" key="1">
    <citation type="submission" date="2022-06" db="EMBL/GenBank/DDBJ databases">
        <title>Genome Sequence of Candolleomyces eurysporus.</title>
        <authorList>
            <person name="Buettner E."/>
        </authorList>
    </citation>
    <scope>NUCLEOTIDE SEQUENCE</scope>
    <source>
        <strain evidence="4">VTCC 930004</strain>
    </source>
</reference>
<evidence type="ECO:0000259" key="3">
    <source>
        <dbReference type="Pfam" id="PF00656"/>
    </source>
</evidence>
<evidence type="ECO:0000313" key="5">
    <source>
        <dbReference type="Proteomes" id="UP001140091"/>
    </source>
</evidence>
<evidence type="ECO:0000256" key="1">
    <source>
        <dbReference type="ARBA" id="ARBA00009005"/>
    </source>
</evidence>
<name>A0A9W8IUA5_9AGAR</name>
<feature type="region of interest" description="Disordered" evidence="2">
    <location>
        <begin position="289"/>
        <end position="340"/>
    </location>
</feature>